<keyword evidence="1" id="KW-0862">Zinc</keyword>
<dbReference type="Proteomes" id="UP000654075">
    <property type="component" value="Unassembled WGS sequence"/>
</dbReference>
<dbReference type="PANTHER" id="PTHR22765">
    <property type="entry name" value="RING FINGER AND PROTEASE ASSOCIATED DOMAIN-CONTAINING"/>
    <property type="match status" value="1"/>
</dbReference>
<dbReference type="GO" id="GO:0061630">
    <property type="term" value="F:ubiquitin protein ligase activity"/>
    <property type="evidence" value="ECO:0007669"/>
    <property type="project" value="TreeGrafter"/>
</dbReference>
<accession>A0A813HH48</accession>
<feature type="non-terminal residue" evidence="4">
    <location>
        <position position="318"/>
    </location>
</feature>
<sequence>VNSLPDGYNLQSLRQRLPPLVMPRELWQVFLQMGKTLVFLLALAFSALLPDTPGNGPLPTAVACLVAPMWQDLTSLRIILVATAFLASVQLFAPPWPLCEGYVEETRAGYLRSAAGCLASSGSVALCIFMAVQGQGWESEVATKNWSEEGGDQRCPATEESMGMLEFVTFFANCDAIFQLRGLYCVIVAHLCTPARVGPESLSVGSQAQVASLIRPEACGTAVTYFASEHVEAPPECAICLRPFEEGESCRQLQCHSSHFFHTECGDCWLSRIGKCPLCRQTCEVPTAKTGDEAPSASQPQTIGALELEESESPVLPI</sequence>
<name>A0A813HH48_POLGL</name>
<dbReference type="InterPro" id="IPR051826">
    <property type="entry name" value="E3_ubiquitin-ligase_domain"/>
</dbReference>
<dbReference type="PROSITE" id="PS50089">
    <property type="entry name" value="ZF_RING_2"/>
    <property type="match status" value="1"/>
</dbReference>
<keyword evidence="1" id="KW-0863">Zinc-finger</keyword>
<evidence type="ECO:0000259" key="3">
    <source>
        <dbReference type="PROSITE" id="PS50089"/>
    </source>
</evidence>
<dbReference type="EMBL" id="CAJNNV010031554">
    <property type="protein sequence ID" value="CAE8636798.1"/>
    <property type="molecule type" value="Genomic_DNA"/>
</dbReference>
<proteinExistence type="predicted"/>
<gene>
    <name evidence="4" type="ORF">PGLA1383_LOCUS52202</name>
</gene>
<organism evidence="4 5">
    <name type="scientific">Polarella glacialis</name>
    <name type="common">Dinoflagellate</name>
    <dbReference type="NCBI Taxonomy" id="89957"/>
    <lineage>
        <taxon>Eukaryota</taxon>
        <taxon>Sar</taxon>
        <taxon>Alveolata</taxon>
        <taxon>Dinophyceae</taxon>
        <taxon>Suessiales</taxon>
        <taxon>Suessiaceae</taxon>
        <taxon>Polarella</taxon>
    </lineage>
</organism>
<evidence type="ECO:0000313" key="4">
    <source>
        <dbReference type="EMBL" id="CAE8636798.1"/>
    </source>
</evidence>
<dbReference type="InterPro" id="IPR013083">
    <property type="entry name" value="Znf_RING/FYVE/PHD"/>
</dbReference>
<dbReference type="PANTHER" id="PTHR22765:SF434">
    <property type="entry name" value="GB|AAD18119.1-RELATED"/>
    <property type="match status" value="1"/>
</dbReference>
<dbReference type="InterPro" id="IPR001841">
    <property type="entry name" value="Znf_RING"/>
</dbReference>
<evidence type="ECO:0000313" key="5">
    <source>
        <dbReference type="Proteomes" id="UP000654075"/>
    </source>
</evidence>
<dbReference type="AlphaFoldDB" id="A0A813HH48"/>
<feature type="region of interest" description="Disordered" evidence="2">
    <location>
        <begin position="288"/>
        <end position="318"/>
    </location>
</feature>
<dbReference type="Gene3D" id="3.30.40.10">
    <property type="entry name" value="Zinc/RING finger domain, C3HC4 (zinc finger)"/>
    <property type="match status" value="1"/>
</dbReference>
<dbReference type="GO" id="GO:0006511">
    <property type="term" value="P:ubiquitin-dependent protein catabolic process"/>
    <property type="evidence" value="ECO:0007669"/>
    <property type="project" value="TreeGrafter"/>
</dbReference>
<dbReference type="SUPFAM" id="SSF57850">
    <property type="entry name" value="RING/U-box"/>
    <property type="match status" value="1"/>
</dbReference>
<dbReference type="GO" id="GO:0008270">
    <property type="term" value="F:zinc ion binding"/>
    <property type="evidence" value="ECO:0007669"/>
    <property type="project" value="UniProtKB-KW"/>
</dbReference>
<dbReference type="Pfam" id="PF13639">
    <property type="entry name" value="zf-RING_2"/>
    <property type="match status" value="1"/>
</dbReference>
<evidence type="ECO:0000256" key="2">
    <source>
        <dbReference type="SAM" id="MobiDB-lite"/>
    </source>
</evidence>
<evidence type="ECO:0000256" key="1">
    <source>
        <dbReference type="PROSITE-ProRule" id="PRU00175"/>
    </source>
</evidence>
<protein>
    <recommendedName>
        <fullName evidence="3">RING-type domain-containing protein</fullName>
    </recommendedName>
</protein>
<feature type="domain" description="RING-type" evidence="3">
    <location>
        <begin position="237"/>
        <end position="280"/>
    </location>
</feature>
<reference evidence="4" key="1">
    <citation type="submission" date="2021-02" db="EMBL/GenBank/DDBJ databases">
        <authorList>
            <person name="Dougan E. K."/>
            <person name="Rhodes N."/>
            <person name="Thang M."/>
            <person name="Chan C."/>
        </authorList>
    </citation>
    <scope>NUCLEOTIDE SEQUENCE</scope>
</reference>
<keyword evidence="5" id="KW-1185">Reference proteome</keyword>
<keyword evidence="1" id="KW-0479">Metal-binding</keyword>
<dbReference type="OrthoDB" id="310268at2759"/>
<comment type="caution">
    <text evidence="4">The sequence shown here is derived from an EMBL/GenBank/DDBJ whole genome shotgun (WGS) entry which is preliminary data.</text>
</comment>